<dbReference type="RefSeq" id="WP_262069420.1">
    <property type="nucleotide sequence ID" value="NZ_JAMXOC010000014.1"/>
</dbReference>
<protein>
    <submittedName>
        <fullName evidence="1">Uncharacterized protein</fullName>
    </submittedName>
</protein>
<proteinExistence type="predicted"/>
<name>A0ABT1EIM2_9FIRM</name>
<evidence type="ECO:0000313" key="1">
    <source>
        <dbReference type="EMBL" id="MCP1110540.1"/>
    </source>
</evidence>
<comment type="caution">
    <text evidence="1">The sequence shown here is derived from an EMBL/GenBank/DDBJ whole genome shotgun (WGS) entry which is preliminary data.</text>
</comment>
<keyword evidence="2" id="KW-1185">Reference proteome</keyword>
<sequence length="65" mass="7659">MRWRNAAGNAYKQSEKEGCFIGKGTRFKVAFPFRHPSVFGKYNVTDEEYIEEFAEKYESSRNKNL</sequence>
<evidence type="ECO:0000313" key="2">
    <source>
        <dbReference type="Proteomes" id="UP001523565"/>
    </source>
</evidence>
<dbReference type="EMBL" id="JAMZFV010000014">
    <property type="protein sequence ID" value="MCP1110540.1"/>
    <property type="molecule type" value="Genomic_DNA"/>
</dbReference>
<dbReference type="Proteomes" id="UP001523565">
    <property type="component" value="Unassembled WGS sequence"/>
</dbReference>
<organism evidence="1 2">
    <name type="scientific">Ohessyouella blattaphilus</name>
    <dbReference type="NCBI Taxonomy" id="2949333"/>
    <lineage>
        <taxon>Bacteria</taxon>
        <taxon>Bacillati</taxon>
        <taxon>Bacillota</taxon>
        <taxon>Clostridia</taxon>
        <taxon>Lachnospirales</taxon>
        <taxon>Lachnospiraceae</taxon>
        <taxon>Ohessyouella</taxon>
    </lineage>
</organism>
<accession>A0ABT1EIM2</accession>
<reference evidence="1 2" key="1">
    <citation type="journal article" date="2022" name="Genome Biol. Evol.">
        <title>Host diet, physiology and behaviors set the stage for Lachnospiraceae cladogenesis.</title>
        <authorList>
            <person name="Vera-Ponce De Leon A."/>
            <person name="Schneider M."/>
            <person name="Jahnes B.C."/>
            <person name="Sadowski V."/>
            <person name="Camuy-Velez L.A."/>
            <person name="Duan J."/>
            <person name="Sabree Z.L."/>
        </authorList>
    </citation>
    <scope>NUCLEOTIDE SEQUENCE [LARGE SCALE GENOMIC DNA]</scope>
    <source>
        <strain evidence="1 2">PAL227</strain>
    </source>
</reference>
<gene>
    <name evidence="1" type="ORF">NK118_09785</name>
</gene>